<evidence type="ECO:0000313" key="5">
    <source>
        <dbReference type="EMBL" id="AMM34245.1"/>
    </source>
</evidence>
<dbReference type="KEGG" id="satk:SA2016_3587"/>
<organism evidence="5 6">
    <name type="scientific">Sinomonas atrocyanea</name>
    <dbReference type="NCBI Taxonomy" id="37927"/>
    <lineage>
        <taxon>Bacteria</taxon>
        <taxon>Bacillati</taxon>
        <taxon>Actinomycetota</taxon>
        <taxon>Actinomycetes</taxon>
        <taxon>Micrococcales</taxon>
        <taxon>Micrococcaceae</taxon>
        <taxon>Sinomonas</taxon>
    </lineage>
</organism>
<keyword evidence="3" id="KW-0804">Transcription</keyword>
<dbReference type="InterPro" id="IPR010982">
    <property type="entry name" value="Lambda_DNA-bd_dom_sf"/>
</dbReference>
<dbReference type="Pfam" id="PF13377">
    <property type="entry name" value="Peripla_BP_3"/>
    <property type="match status" value="1"/>
</dbReference>
<dbReference type="InterPro" id="IPR046335">
    <property type="entry name" value="LacI/GalR-like_sensor"/>
</dbReference>
<name>A0A127A6I9_9MICC</name>
<evidence type="ECO:0000256" key="2">
    <source>
        <dbReference type="ARBA" id="ARBA00023125"/>
    </source>
</evidence>
<evidence type="ECO:0000256" key="3">
    <source>
        <dbReference type="ARBA" id="ARBA00023163"/>
    </source>
</evidence>
<dbReference type="Proteomes" id="UP000070134">
    <property type="component" value="Chromosome"/>
</dbReference>
<dbReference type="PANTHER" id="PTHR30146">
    <property type="entry name" value="LACI-RELATED TRANSCRIPTIONAL REPRESSOR"/>
    <property type="match status" value="1"/>
</dbReference>
<dbReference type="OrthoDB" id="3258243at2"/>
<dbReference type="Pfam" id="PF00356">
    <property type="entry name" value="LacI"/>
    <property type="match status" value="1"/>
</dbReference>
<accession>A0A127A6I9</accession>
<dbReference type="InterPro" id="IPR000843">
    <property type="entry name" value="HTH_LacI"/>
</dbReference>
<reference evidence="5 6" key="1">
    <citation type="submission" date="2016-02" db="EMBL/GenBank/DDBJ databases">
        <title>Complete genome of Sinomonas atrocyanea KCTC 3377.</title>
        <authorList>
            <person name="Kim K.M."/>
        </authorList>
    </citation>
    <scope>NUCLEOTIDE SEQUENCE [LARGE SCALE GENOMIC DNA]</scope>
    <source>
        <strain evidence="5 6">KCTC 3377</strain>
    </source>
</reference>
<dbReference type="CDD" id="cd01392">
    <property type="entry name" value="HTH_LacI"/>
    <property type="match status" value="1"/>
</dbReference>
<evidence type="ECO:0000256" key="1">
    <source>
        <dbReference type="ARBA" id="ARBA00023015"/>
    </source>
</evidence>
<gene>
    <name evidence="5" type="ORF">SA2016_3587</name>
</gene>
<dbReference type="AlphaFoldDB" id="A0A127A6I9"/>
<keyword evidence="6" id="KW-1185">Reference proteome</keyword>
<evidence type="ECO:0000259" key="4">
    <source>
        <dbReference type="PROSITE" id="PS50932"/>
    </source>
</evidence>
<proteinExistence type="predicted"/>
<sequence>MSGPVTIRDVARAAEVSPATVSRTFLRPEKVDPATRERILDAAARLDYRPNRAAQSLITGLTGNIGIVVPDLANPFFPSVVKGIQGRAEELGYSALLVDTDEDLKRESELVAALSRQVDGLVLCSARMADEDLVALREQRPLVLINRQVPGVAAVTFDNEGGIAQEVVHLKALGHRRIGYVAGPSTSYSSRVRQAAATAELAREGLVEVPIGSFAPSFDGGRSAAEKVLLADVTAVMVYNDVMALGLVNQLTRYGISVPNDISVVGYDDIEFASMSNPPLTTVRIPREHAGALAMSYLHALMGSSGPAPEPPARLPTKLVFRGTSVRAPSAPPAGD</sequence>
<dbReference type="Gene3D" id="3.40.50.2300">
    <property type="match status" value="2"/>
</dbReference>
<dbReference type="SUPFAM" id="SSF53822">
    <property type="entry name" value="Periplasmic binding protein-like I"/>
    <property type="match status" value="1"/>
</dbReference>
<protein>
    <submittedName>
        <fullName evidence="5">LacI family transcriptional regulator</fullName>
    </submittedName>
</protein>
<dbReference type="GO" id="GO:0000976">
    <property type="term" value="F:transcription cis-regulatory region binding"/>
    <property type="evidence" value="ECO:0007669"/>
    <property type="project" value="TreeGrafter"/>
</dbReference>
<dbReference type="STRING" id="37927.SA2016_3587"/>
<dbReference type="Gene3D" id="1.10.260.40">
    <property type="entry name" value="lambda repressor-like DNA-binding domains"/>
    <property type="match status" value="1"/>
</dbReference>
<feature type="domain" description="HTH lacI-type" evidence="4">
    <location>
        <begin position="5"/>
        <end position="59"/>
    </location>
</feature>
<dbReference type="PROSITE" id="PS50932">
    <property type="entry name" value="HTH_LACI_2"/>
    <property type="match status" value="1"/>
</dbReference>
<dbReference type="EMBL" id="CP014518">
    <property type="protein sequence ID" value="AMM34245.1"/>
    <property type="molecule type" value="Genomic_DNA"/>
</dbReference>
<dbReference type="SMART" id="SM00354">
    <property type="entry name" value="HTH_LACI"/>
    <property type="match status" value="1"/>
</dbReference>
<dbReference type="GO" id="GO:0003700">
    <property type="term" value="F:DNA-binding transcription factor activity"/>
    <property type="evidence" value="ECO:0007669"/>
    <property type="project" value="TreeGrafter"/>
</dbReference>
<keyword evidence="2" id="KW-0238">DNA-binding</keyword>
<dbReference type="PANTHER" id="PTHR30146:SF138">
    <property type="entry name" value="TRANSCRIPTIONAL REGULATORY PROTEIN"/>
    <property type="match status" value="1"/>
</dbReference>
<dbReference type="InterPro" id="IPR028082">
    <property type="entry name" value="Peripla_BP_I"/>
</dbReference>
<dbReference type="PATRIC" id="fig|37927.3.peg.3679"/>
<evidence type="ECO:0000313" key="6">
    <source>
        <dbReference type="Proteomes" id="UP000070134"/>
    </source>
</evidence>
<dbReference type="CDD" id="cd06267">
    <property type="entry name" value="PBP1_LacI_sugar_binding-like"/>
    <property type="match status" value="1"/>
</dbReference>
<keyword evidence="1" id="KW-0805">Transcription regulation</keyword>
<dbReference type="SUPFAM" id="SSF47413">
    <property type="entry name" value="lambda repressor-like DNA-binding domains"/>
    <property type="match status" value="1"/>
</dbReference>
<dbReference type="RefSeq" id="WP_066500705.1">
    <property type="nucleotide sequence ID" value="NZ_BJMO01000029.1"/>
</dbReference>